<feature type="region of interest" description="Disordered" evidence="6">
    <location>
        <begin position="214"/>
        <end position="263"/>
    </location>
</feature>
<dbReference type="EnsemblMetazoa" id="XM_022806506">
    <property type="protein sequence ID" value="XP_022662241"/>
    <property type="gene ID" value="LOC111250774"/>
</dbReference>
<evidence type="ECO:0000259" key="8">
    <source>
        <dbReference type="Pfam" id="PF12129"/>
    </source>
</evidence>
<dbReference type="InterPro" id="IPR039775">
    <property type="entry name" value="PHTF1/2"/>
</dbReference>
<sequence length="743" mass="84415">MAGCSKHFGVASTTTKQKFRLPSTTNPLGRQSSKRKGSEMDLKLDQSLGWYQKKIGAYDKEAWERDVERRVRRGVSGLPKKNTKFKAGLIDVDLVQGSTFKKKKPRSSWLILCARGALKALLYPLFCCWWAQHTSIEVSLYFFMLYIAQLHVTYLNLFKITKDHFDFMVVEVYGPVILMACLGAIHEQITTKCVGSPKLQKRCLRRKIPKVPKPGVKVETKEDSKESGLESLDMGTKRTVDSSEKGSSPTSPSEPTTPLRQPNIVISSDDEEFFIAKSRSEMNNLRRRRKLKRRSDGVLYDLSHLRLDEDLNVRRRLSTESGASFVRKRAWVDDLCDRGETASSADESQLSPEPPELAKHLQCDLEWPNLSQTDCNYMSSSSENIHSDEATDDDDYGDDIAPLQCSTVDKVSCTIWELGDCKKVDLSIFDIASAIVRKVDTWRHSNEYPLLALFLSFVVAIYPLYFKNDFGCPLRQFIAPNNSLFTNNSSADEAVIDLSWAGLPDNAMMATITACLVRFSLTGTFFYLLCVAERTFTQRFLYAKHFCQLTSARRAYRSELPHFRLNKVRNIKAWLSVRSYLKKHGPQQSVDAIVSTAFIMGVCILSLFCAQMLRDGGSLERLFCWECALWCVGIGLFMTRFMVLGLKINKKYRNHSILITEQINLYLHMEQKPQKKEELVLANNVLKLAADLLKELESPFKISGICANPYLYNITKVICVSAFSAALSELFGFKLKLHKIKIK</sequence>
<evidence type="ECO:0000256" key="7">
    <source>
        <dbReference type="SAM" id="Phobius"/>
    </source>
</evidence>
<feature type="transmembrane region" description="Helical" evidence="7">
    <location>
        <begin position="507"/>
        <end position="530"/>
    </location>
</feature>
<reference evidence="9" key="1">
    <citation type="submission" date="2021-01" db="UniProtKB">
        <authorList>
            <consortium name="EnsemblMetazoa"/>
        </authorList>
    </citation>
    <scope>IDENTIFICATION</scope>
</reference>
<keyword evidence="4 7" id="KW-0472">Membrane</keyword>
<feature type="transmembrane region" description="Helical" evidence="7">
    <location>
        <begin position="109"/>
        <end position="132"/>
    </location>
</feature>
<dbReference type="OMA" id="KMWQTRE"/>
<dbReference type="Proteomes" id="UP000594260">
    <property type="component" value="Unplaced"/>
</dbReference>
<comment type="subcellular location">
    <subcellularLocation>
        <location evidence="1">Membrane</location>
        <topology evidence="1">Multi-pass membrane protein</topology>
    </subcellularLocation>
</comment>
<dbReference type="Pfam" id="PF12129">
    <property type="entry name" value="PHTF1-2_N"/>
    <property type="match status" value="1"/>
</dbReference>
<evidence type="ECO:0000256" key="5">
    <source>
        <dbReference type="ARBA" id="ARBA00023180"/>
    </source>
</evidence>
<feature type="transmembrane region" description="Helical" evidence="7">
    <location>
        <begin position="619"/>
        <end position="643"/>
    </location>
</feature>
<dbReference type="GeneID" id="111250774"/>
<dbReference type="PANTHER" id="PTHR12680">
    <property type="entry name" value="PUTATIVE HOMEODOMAIN TRANSCRIPTION FACTOR PHTF"/>
    <property type="match status" value="1"/>
</dbReference>
<dbReference type="FunCoup" id="A0A7M7MHC4">
    <property type="interactions" value="169"/>
</dbReference>
<accession>A0A7M7MHC4</accession>
<dbReference type="InterPro" id="IPR021980">
    <property type="entry name" value="PHTF1/2_N"/>
</dbReference>
<keyword evidence="5" id="KW-0325">Glycoprotein</keyword>
<evidence type="ECO:0000256" key="4">
    <source>
        <dbReference type="ARBA" id="ARBA00023136"/>
    </source>
</evidence>
<dbReference type="RefSeq" id="XP_022662241.1">
    <property type="nucleotide sequence ID" value="XM_022806506.1"/>
</dbReference>
<evidence type="ECO:0000256" key="1">
    <source>
        <dbReference type="ARBA" id="ARBA00004141"/>
    </source>
</evidence>
<dbReference type="GO" id="GO:0016020">
    <property type="term" value="C:membrane"/>
    <property type="evidence" value="ECO:0007669"/>
    <property type="project" value="UniProtKB-SubCell"/>
</dbReference>
<evidence type="ECO:0000256" key="2">
    <source>
        <dbReference type="ARBA" id="ARBA00022692"/>
    </source>
</evidence>
<feature type="domain" description="PHTF1/2 N-terminal" evidence="8">
    <location>
        <begin position="43"/>
        <end position="191"/>
    </location>
</feature>
<feature type="compositionally biased region" description="Basic and acidic residues" evidence="6">
    <location>
        <begin position="235"/>
        <end position="244"/>
    </location>
</feature>
<dbReference type="PANTHER" id="PTHR12680:SF6">
    <property type="entry name" value="PROTEIN PHTF"/>
    <property type="match status" value="1"/>
</dbReference>
<evidence type="ECO:0000256" key="6">
    <source>
        <dbReference type="SAM" id="MobiDB-lite"/>
    </source>
</evidence>
<evidence type="ECO:0000313" key="9">
    <source>
        <dbReference type="EnsemblMetazoa" id="XP_022662241"/>
    </source>
</evidence>
<evidence type="ECO:0000313" key="10">
    <source>
        <dbReference type="Proteomes" id="UP000594260"/>
    </source>
</evidence>
<feature type="transmembrane region" description="Helical" evidence="7">
    <location>
        <begin position="138"/>
        <end position="158"/>
    </location>
</feature>
<keyword evidence="10" id="KW-1185">Reference proteome</keyword>
<proteinExistence type="predicted"/>
<feature type="compositionally biased region" description="Low complexity" evidence="6">
    <location>
        <begin position="245"/>
        <end position="258"/>
    </location>
</feature>
<dbReference type="KEGG" id="vde:111250774"/>
<feature type="compositionally biased region" description="Basic and acidic residues" evidence="6">
    <location>
        <begin position="216"/>
        <end position="228"/>
    </location>
</feature>
<keyword evidence="3 7" id="KW-1133">Transmembrane helix</keyword>
<evidence type="ECO:0000256" key="3">
    <source>
        <dbReference type="ARBA" id="ARBA00022989"/>
    </source>
</evidence>
<dbReference type="AlphaFoldDB" id="A0A7M7MHC4"/>
<dbReference type="GO" id="GO:0005783">
    <property type="term" value="C:endoplasmic reticulum"/>
    <property type="evidence" value="ECO:0007669"/>
    <property type="project" value="InterPro"/>
</dbReference>
<feature type="region of interest" description="Disordered" evidence="6">
    <location>
        <begin position="15"/>
        <end position="40"/>
    </location>
</feature>
<dbReference type="OrthoDB" id="10066656at2759"/>
<feature type="transmembrane region" description="Helical" evidence="7">
    <location>
        <begin position="448"/>
        <end position="466"/>
    </location>
</feature>
<protein>
    <recommendedName>
        <fullName evidence="8">PHTF1/2 N-terminal domain-containing protein</fullName>
    </recommendedName>
</protein>
<name>A0A7M7MHC4_VARDE</name>
<dbReference type="InParanoid" id="A0A7M7MHC4"/>
<feature type="transmembrane region" description="Helical" evidence="7">
    <location>
        <begin position="592"/>
        <end position="613"/>
    </location>
</feature>
<organism evidence="9 10">
    <name type="scientific">Varroa destructor</name>
    <name type="common">Honeybee mite</name>
    <dbReference type="NCBI Taxonomy" id="109461"/>
    <lineage>
        <taxon>Eukaryota</taxon>
        <taxon>Metazoa</taxon>
        <taxon>Ecdysozoa</taxon>
        <taxon>Arthropoda</taxon>
        <taxon>Chelicerata</taxon>
        <taxon>Arachnida</taxon>
        <taxon>Acari</taxon>
        <taxon>Parasitiformes</taxon>
        <taxon>Mesostigmata</taxon>
        <taxon>Gamasina</taxon>
        <taxon>Dermanyssoidea</taxon>
        <taxon>Varroidae</taxon>
        <taxon>Varroa</taxon>
    </lineage>
</organism>
<keyword evidence="2 7" id="KW-0812">Transmembrane</keyword>
<feature type="compositionally biased region" description="Polar residues" evidence="6">
    <location>
        <begin position="15"/>
        <end position="31"/>
    </location>
</feature>
<dbReference type="CTD" id="35583"/>